<evidence type="ECO:0000313" key="1">
    <source>
        <dbReference type="EMBL" id="KAA6402071.1"/>
    </source>
</evidence>
<dbReference type="AlphaFoldDB" id="A0A5J4X4B1"/>
<comment type="caution">
    <text evidence="1">The sequence shown here is derived from an EMBL/GenBank/DDBJ whole genome shotgun (WGS) entry which is preliminary data.</text>
</comment>
<gene>
    <name evidence="1" type="ORF">EZS28_002405</name>
</gene>
<evidence type="ECO:0000313" key="2">
    <source>
        <dbReference type="Proteomes" id="UP000324800"/>
    </source>
</evidence>
<name>A0A5J4X4B1_9EUKA</name>
<sequence length="137" mass="15108">MKLVILLIKSGLYGCDCRLGTIRHALTHSFFNLLKVVEISGMSRCSNGISYFQDIERESTATAHPPKATLSKLLTGSTLLDEPSFGVSIRQASINKKENLKSDTAAAHLFRFNDITLLTVSIFRAVTCIFQYGSFGM</sequence>
<reference evidence="1 2" key="1">
    <citation type="submission" date="2019-03" db="EMBL/GenBank/DDBJ databases">
        <title>Single cell metagenomics reveals metabolic interactions within the superorganism composed of flagellate Streblomastix strix and complex community of Bacteroidetes bacteria on its surface.</title>
        <authorList>
            <person name="Treitli S.C."/>
            <person name="Kolisko M."/>
            <person name="Husnik F."/>
            <person name="Keeling P."/>
            <person name="Hampl V."/>
        </authorList>
    </citation>
    <scope>NUCLEOTIDE SEQUENCE [LARGE SCALE GENOMIC DNA]</scope>
    <source>
        <strain evidence="1">ST1C</strain>
    </source>
</reference>
<accession>A0A5J4X4B1</accession>
<proteinExistence type="predicted"/>
<organism evidence="1 2">
    <name type="scientific">Streblomastix strix</name>
    <dbReference type="NCBI Taxonomy" id="222440"/>
    <lineage>
        <taxon>Eukaryota</taxon>
        <taxon>Metamonada</taxon>
        <taxon>Preaxostyla</taxon>
        <taxon>Oxymonadida</taxon>
        <taxon>Streblomastigidae</taxon>
        <taxon>Streblomastix</taxon>
    </lineage>
</organism>
<protein>
    <submittedName>
        <fullName evidence="1">Uncharacterized protein</fullName>
    </submittedName>
</protein>
<dbReference type="EMBL" id="SNRW01000290">
    <property type="protein sequence ID" value="KAA6402071.1"/>
    <property type="molecule type" value="Genomic_DNA"/>
</dbReference>
<dbReference type="Proteomes" id="UP000324800">
    <property type="component" value="Unassembled WGS sequence"/>
</dbReference>